<evidence type="ECO:0000256" key="1">
    <source>
        <dbReference type="SAM" id="MobiDB-lite"/>
    </source>
</evidence>
<feature type="compositionally biased region" description="Polar residues" evidence="1">
    <location>
        <begin position="39"/>
        <end position="58"/>
    </location>
</feature>
<organism evidence="2 3">
    <name type="scientific">Aquimarina gracilis</name>
    <dbReference type="NCBI Taxonomy" id="874422"/>
    <lineage>
        <taxon>Bacteria</taxon>
        <taxon>Pseudomonadati</taxon>
        <taxon>Bacteroidota</taxon>
        <taxon>Flavobacteriia</taxon>
        <taxon>Flavobacteriales</taxon>
        <taxon>Flavobacteriaceae</taxon>
        <taxon>Aquimarina</taxon>
    </lineage>
</organism>
<name>A0ABU6A069_9FLAO</name>
<keyword evidence="3" id="KW-1185">Reference proteome</keyword>
<evidence type="ECO:0000313" key="3">
    <source>
        <dbReference type="Proteomes" id="UP001327027"/>
    </source>
</evidence>
<dbReference type="EMBL" id="JAYKLX010000009">
    <property type="protein sequence ID" value="MEB3347545.1"/>
    <property type="molecule type" value="Genomic_DNA"/>
</dbReference>
<reference evidence="2 3" key="1">
    <citation type="journal article" date="2013" name="Int. J. Syst. Evol. Microbiol.">
        <title>Aquimarina gracilis sp. nov., isolated from the gut microflora of a mussel, Mytilus coruscus, and emended description of Aquimarina spongiae.</title>
        <authorList>
            <person name="Park S.C."/>
            <person name="Choe H.N."/>
            <person name="Baik K.S."/>
            <person name="Seong C.N."/>
        </authorList>
    </citation>
    <scope>NUCLEOTIDE SEQUENCE [LARGE SCALE GENOMIC DNA]</scope>
    <source>
        <strain evidence="2 3">PSC32</strain>
    </source>
</reference>
<feature type="region of interest" description="Disordered" evidence="1">
    <location>
        <begin position="29"/>
        <end position="58"/>
    </location>
</feature>
<evidence type="ECO:0000313" key="2">
    <source>
        <dbReference type="EMBL" id="MEB3347545.1"/>
    </source>
</evidence>
<comment type="caution">
    <text evidence="2">The sequence shown here is derived from an EMBL/GenBank/DDBJ whole genome shotgun (WGS) entry which is preliminary data.</text>
</comment>
<proteinExistence type="predicted"/>
<evidence type="ECO:0008006" key="4">
    <source>
        <dbReference type="Google" id="ProtNLM"/>
    </source>
</evidence>
<accession>A0ABU6A069</accession>
<dbReference type="RefSeq" id="WP_324181570.1">
    <property type="nucleotide sequence ID" value="NZ_BAABAW010000014.1"/>
</dbReference>
<dbReference type="Proteomes" id="UP001327027">
    <property type="component" value="Unassembled WGS sequence"/>
</dbReference>
<gene>
    <name evidence="2" type="ORF">U6A24_18865</name>
</gene>
<protein>
    <recommendedName>
        <fullName evidence="4">Natural product</fullName>
    </recommendedName>
</protein>
<sequence length="58" mass="6154">MKKKLVTGKLGLEKIKIAELGNLRSIIGGKTDISDATGPGTSRPTQPTNLNDCDTNKD</sequence>